<evidence type="ECO:0000313" key="4">
    <source>
        <dbReference type="Proteomes" id="UP000276133"/>
    </source>
</evidence>
<accession>A0A3M7S8T1</accession>
<dbReference type="OrthoDB" id="10481948at2759"/>
<evidence type="ECO:0000313" key="3">
    <source>
        <dbReference type="EMBL" id="RNA32171.1"/>
    </source>
</evidence>
<reference evidence="3 4" key="1">
    <citation type="journal article" date="2018" name="Sci. Rep.">
        <title>Genomic signatures of local adaptation to the degree of environmental predictability in rotifers.</title>
        <authorList>
            <person name="Franch-Gras L."/>
            <person name="Hahn C."/>
            <person name="Garcia-Roger E.M."/>
            <person name="Carmona M.J."/>
            <person name="Serra M."/>
            <person name="Gomez A."/>
        </authorList>
    </citation>
    <scope>NUCLEOTIDE SEQUENCE [LARGE SCALE GENOMIC DNA]</scope>
    <source>
        <strain evidence="3">HYR1</strain>
    </source>
</reference>
<evidence type="ECO:0000256" key="1">
    <source>
        <dbReference type="SAM" id="MobiDB-lite"/>
    </source>
</evidence>
<comment type="caution">
    <text evidence="3">The sequence shown here is derived from an EMBL/GenBank/DDBJ whole genome shotgun (WGS) entry which is preliminary data.</text>
</comment>
<organism evidence="3 4">
    <name type="scientific">Brachionus plicatilis</name>
    <name type="common">Marine rotifer</name>
    <name type="synonym">Brachionus muelleri</name>
    <dbReference type="NCBI Taxonomy" id="10195"/>
    <lineage>
        <taxon>Eukaryota</taxon>
        <taxon>Metazoa</taxon>
        <taxon>Spiralia</taxon>
        <taxon>Gnathifera</taxon>
        <taxon>Rotifera</taxon>
        <taxon>Eurotatoria</taxon>
        <taxon>Monogononta</taxon>
        <taxon>Pseudotrocha</taxon>
        <taxon>Ploima</taxon>
        <taxon>Brachionidae</taxon>
        <taxon>Brachionus</taxon>
    </lineage>
</organism>
<keyword evidence="4" id="KW-1185">Reference proteome</keyword>
<proteinExistence type="predicted"/>
<evidence type="ECO:0000259" key="2">
    <source>
        <dbReference type="PROSITE" id="PS50033"/>
    </source>
</evidence>
<dbReference type="Gene3D" id="3.10.20.90">
    <property type="entry name" value="Phosphatidylinositol 3-kinase Catalytic Subunit, Chain A, domain 1"/>
    <property type="match status" value="1"/>
</dbReference>
<dbReference type="EMBL" id="REGN01001835">
    <property type="protein sequence ID" value="RNA32171.1"/>
    <property type="molecule type" value="Genomic_DNA"/>
</dbReference>
<feature type="domain" description="UBX" evidence="2">
    <location>
        <begin position="75"/>
        <end position="155"/>
    </location>
</feature>
<dbReference type="InterPro" id="IPR029071">
    <property type="entry name" value="Ubiquitin-like_domsf"/>
</dbReference>
<dbReference type="SUPFAM" id="SSF54236">
    <property type="entry name" value="Ubiquitin-like"/>
    <property type="match status" value="1"/>
</dbReference>
<sequence>MNSNARPPREKPFIPKPPNTPRNSVPFNNKKIFEKNLLNETNTDHLDDILNLTPSPRPLSASLSRFQTLPKIGTKPEPKYLIGFRLPDGSRTQGHFNKNDKISILLEFAFEEYSKIEPSNCLSNFTLIQMPSLVLKELDQTINSYEIKDKSMLFLISKDQAN</sequence>
<name>A0A3M7S8T1_BRAPC</name>
<dbReference type="CDD" id="cd01767">
    <property type="entry name" value="UBX"/>
    <property type="match status" value="1"/>
</dbReference>
<gene>
    <name evidence="3" type="ORF">BpHYR1_017699</name>
</gene>
<dbReference type="AlphaFoldDB" id="A0A3M7S8T1"/>
<dbReference type="InterPro" id="IPR001012">
    <property type="entry name" value="UBX_dom"/>
</dbReference>
<dbReference type="PROSITE" id="PS50033">
    <property type="entry name" value="UBX"/>
    <property type="match status" value="1"/>
</dbReference>
<dbReference type="Proteomes" id="UP000276133">
    <property type="component" value="Unassembled WGS sequence"/>
</dbReference>
<protein>
    <recommendedName>
        <fullName evidence="2">UBX domain-containing protein</fullName>
    </recommendedName>
</protein>
<feature type="region of interest" description="Disordered" evidence="1">
    <location>
        <begin position="1"/>
        <end position="27"/>
    </location>
</feature>
<dbReference type="Pfam" id="PF00789">
    <property type="entry name" value="UBX"/>
    <property type="match status" value="1"/>
</dbReference>